<proteinExistence type="predicted"/>
<organism evidence="1 2">
    <name type="scientific">Paenibacillus ginsengarvi</name>
    <dbReference type="NCBI Taxonomy" id="400777"/>
    <lineage>
        <taxon>Bacteria</taxon>
        <taxon>Bacillati</taxon>
        <taxon>Bacillota</taxon>
        <taxon>Bacilli</taxon>
        <taxon>Bacillales</taxon>
        <taxon>Paenibacillaceae</taxon>
        <taxon>Paenibacillus</taxon>
    </lineage>
</organism>
<dbReference type="AlphaFoldDB" id="A0A3B0BEW6"/>
<evidence type="ECO:0008006" key="3">
    <source>
        <dbReference type="Google" id="ProtNLM"/>
    </source>
</evidence>
<dbReference type="RefSeq" id="WP_120751004.1">
    <property type="nucleotide sequence ID" value="NZ_RBAH01000031.1"/>
</dbReference>
<evidence type="ECO:0000313" key="2">
    <source>
        <dbReference type="Proteomes" id="UP000282311"/>
    </source>
</evidence>
<sequence>MATKPDLLTKESMISAFKDESPNVRLAAIFALLQCPRFWADMSGHLIQTFTDPSLDVRCAAFRLAAIIKHPDFVEQLVQGLEDDAHNKRLANYSARCTALTSITGHQIPAVPGWQPGECPYSERSFKARIITAQQWKGWLLTSKRAEQ</sequence>
<gene>
    <name evidence="1" type="ORF">D7M11_30200</name>
</gene>
<name>A0A3B0BEW6_9BACL</name>
<accession>A0A3B0BEW6</accession>
<dbReference type="InterPro" id="IPR011989">
    <property type="entry name" value="ARM-like"/>
</dbReference>
<dbReference type="SUPFAM" id="SSF48371">
    <property type="entry name" value="ARM repeat"/>
    <property type="match status" value="1"/>
</dbReference>
<reference evidence="1 2" key="1">
    <citation type="journal article" date="2007" name="Int. J. Syst. Evol. Microbiol.">
        <title>Paenibacillus ginsengarvi sp. nov., isolated from soil from ginseng cultivation.</title>
        <authorList>
            <person name="Yoon M.H."/>
            <person name="Ten L.N."/>
            <person name="Im W.T."/>
        </authorList>
    </citation>
    <scope>NUCLEOTIDE SEQUENCE [LARGE SCALE GENOMIC DNA]</scope>
    <source>
        <strain evidence="1 2">KCTC 13059</strain>
    </source>
</reference>
<comment type="caution">
    <text evidence="1">The sequence shown here is derived from an EMBL/GenBank/DDBJ whole genome shotgun (WGS) entry which is preliminary data.</text>
</comment>
<keyword evidence="2" id="KW-1185">Reference proteome</keyword>
<protein>
    <recommendedName>
        <fullName evidence="3">HEAT repeat domain-containing protein</fullName>
    </recommendedName>
</protein>
<dbReference type="EMBL" id="RBAH01000031">
    <property type="protein sequence ID" value="RKN70546.1"/>
    <property type="molecule type" value="Genomic_DNA"/>
</dbReference>
<dbReference type="Proteomes" id="UP000282311">
    <property type="component" value="Unassembled WGS sequence"/>
</dbReference>
<evidence type="ECO:0000313" key="1">
    <source>
        <dbReference type="EMBL" id="RKN70546.1"/>
    </source>
</evidence>
<dbReference type="Gene3D" id="1.25.10.10">
    <property type="entry name" value="Leucine-rich Repeat Variant"/>
    <property type="match status" value="1"/>
</dbReference>
<dbReference type="InterPro" id="IPR016024">
    <property type="entry name" value="ARM-type_fold"/>
</dbReference>
<dbReference type="Pfam" id="PF13646">
    <property type="entry name" value="HEAT_2"/>
    <property type="match status" value="1"/>
</dbReference>